<dbReference type="RefSeq" id="WP_354368457.1">
    <property type="nucleotide sequence ID" value="NZ_JBEPLN010000011.1"/>
</dbReference>
<accession>A0ABV2JHK5</accession>
<dbReference type="Proteomes" id="UP001549037">
    <property type="component" value="Unassembled WGS sequence"/>
</dbReference>
<keyword evidence="3" id="KW-1185">Reference proteome</keyword>
<gene>
    <name evidence="2" type="ORF">ABID28_000893</name>
</gene>
<comment type="caution">
    <text evidence="2">The sequence shown here is derived from an EMBL/GenBank/DDBJ whole genome shotgun (WGS) entry which is preliminary data.</text>
</comment>
<evidence type="ECO:0000256" key="1">
    <source>
        <dbReference type="SAM" id="Coils"/>
    </source>
</evidence>
<keyword evidence="1" id="KW-0175">Coiled coil</keyword>
<dbReference type="EMBL" id="JBEPLN010000011">
    <property type="protein sequence ID" value="MET3634256.1"/>
    <property type="molecule type" value="Genomic_DNA"/>
</dbReference>
<organism evidence="2 3">
    <name type="scientific">Streptococcus porcorum</name>
    <dbReference type="NCBI Taxonomy" id="701526"/>
    <lineage>
        <taxon>Bacteria</taxon>
        <taxon>Bacillati</taxon>
        <taxon>Bacillota</taxon>
        <taxon>Bacilli</taxon>
        <taxon>Lactobacillales</taxon>
        <taxon>Streptococcaceae</taxon>
        <taxon>Streptococcus</taxon>
    </lineage>
</organism>
<protein>
    <submittedName>
        <fullName evidence="2">Uncharacterized protein HemX</fullName>
    </submittedName>
</protein>
<proteinExistence type="predicted"/>
<name>A0ABV2JHK5_9STRE</name>
<evidence type="ECO:0000313" key="2">
    <source>
        <dbReference type="EMBL" id="MET3634256.1"/>
    </source>
</evidence>
<reference evidence="2 3" key="1">
    <citation type="submission" date="2024-06" db="EMBL/GenBank/DDBJ databases">
        <title>Genomic Encyclopedia of Type Strains, Phase IV (KMG-IV): sequencing the most valuable type-strain genomes for metagenomic binning, comparative biology and taxonomic classification.</title>
        <authorList>
            <person name="Goeker M."/>
        </authorList>
    </citation>
    <scope>NUCLEOTIDE SEQUENCE [LARGE SCALE GENOMIC DNA]</scope>
    <source>
        <strain evidence="2 3">DSM 28302</strain>
    </source>
</reference>
<evidence type="ECO:0000313" key="3">
    <source>
        <dbReference type="Proteomes" id="UP001549037"/>
    </source>
</evidence>
<feature type="coiled-coil region" evidence="1">
    <location>
        <begin position="79"/>
        <end position="106"/>
    </location>
</feature>
<sequence>MKTVKEILGNLKPSKKTVIIGLSALALTGALSVGAGVYVKANTSQVRVETNSSTAKLSLTDKTNRLSASSLSSADKAKVTAAEKEAATYYNKIADLETQKEKLYTEYFGSIEKKFMAFDTASLWVKFGETDAFSRDDLDDFTDQDANELKSEIASSTALTADEKTKLTKEIDERLSLAKEWQAQASKYQSAVASIKSDIKAQEDKISQVYKKHGVTEQMLEAIYGDDAVESSDALDRLENKWDHEEDYDHEDKD</sequence>